<organism evidence="1 2">
    <name type="scientific">Sphaerotilus microaerophilus</name>
    <dbReference type="NCBI Taxonomy" id="2914710"/>
    <lineage>
        <taxon>Bacteria</taxon>
        <taxon>Pseudomonadati</taxon>
        <taxon>Pseudomonadota</taxon>
        <taxon>Betaproteobacteria</taxon>
        <taxon>Burkholderiales</taxon>
        <taxon>Sphaerotilaceae</taxon>
        <taxon>Sphaerotilus</taxon>
    </lineage>
</organism>
<gene>
    <name evidence="1" type="ORF">CATMQ487_22230</name>
</gene>
<keyword evidence="2" id="KW-1185">Reference proteome</keyword>
<accession>A0ABM7YLJ3</accession>
<dbReference type="EMBL" id="AP025730">
    <property type="protein sequence ID" value="BDI05253.1"/>
    <property type="molecule type" value="Genomic_DNA"/>
</dbReference>
<evidence type="ECO:0000313" key="1">
    <source>
        <dbReference type="EMBL" id="BDI05253.1"/>
    </source>
</evidence>
<dbReference type="RefSeq" id="WP_251973301.1">
    <property type="nucleotide sequence ID" value="NZ_AP025730.1"/>
</dbReference>
<proteinExistence type="predicted"/>
<evidence type="ECO:0000313" key="2">
    <source>
        <dbReference type="Proteomes" id="UP001057498"/>
    </source>
</evidence>
<sequence length="769" mass="81954">MAITMQGSWTLRFKSKAAAWAQRFVVSGAATGNGVFAGTAGTAVFVTGTQWSVKLQHQAPGDLWRDSAQRIGTPGVAGGLLSFDIRSDDGGNGNGGDADYDDLVITASMPASGSDYVVHGRVRSYQGLCLFNPCRPDFVVIDPPFHLPTLCERYPLLCEVLTQLYPERIRGPRLPLPDPAPDALRDLTPLVIPTGLPQRATGMVFRSAFTTAPPSTQPPTQQPVLTHLAASGKAQSQASLDAIEAQAVAALKTTTRQVAFDAAPVRAGAGRLNAAQLQGIAAIRDAALRLRCSVAPAPGLLLRFQEYDRTASERAGAPYTGSGARQDLGLAVTDEQGNYLFRFSPTLTDLAEETADVAAGEALATQLRPDVIVQVLGTGLTMSWESAPYYNITNLQRIDLCVPRERVHPSQGCGGDRVIQRVGDILMLHSALDAPGHVNTLDAEGRITCRNANAPQVDCAGWRGALRLYGCFASDAALRYAVYFKRPEALRWQAVNQAHALNYVPDLIAGGKTVGPFLRQVVPGVPLVGGPALGSAVDVPTYDNHDRDLNWIENDLKLILDSSLYRPWDEPGPVQWRIEAYDAAGQLVAGSVDQFTLYIHNRTAIAGRPGNGSKGDIAGIRMGTTELGDCGLFELTHPAAPLTVRHRAVDPEGFLHSWSLAVTRGNNVPVATFVAGGVTPKAYTAAVLPATPCDFTGSRDEPTADLDDYVATTLQPGGSGAAVTSWLPPGHGFCAFAFTLRAHDRVTDGRSAYPQVVFWQDLIGLSLPG</sequence>
<protein>
    <submittedName>
        <fullName evidence="1">Uncharacterized protein</fullName>
    </submittedName>
</protein>
<dbReference type="Proteomes" id="UP001057498">
    <property type="component" value="Chromosome"/>
</dbReference>
<reference evidence="1" key="1">
    <citation type="submission" date="2022-04" db="EMBL/GenBank/DDBJ databases">
        <title>Whole genome sequence of Sphaerotilus sp. FB-5.</title>
        <authorList>
            <person name="Takeda M."/>
            <person name="Narihara S."/>
            <person name="Akimoto M."/>
            <person name="Akimoto R."/>
            <person name="Nishiyashiki S."/>
            <person name="Murakami T."/>
        </authorList>
    </citation>
    <scope>NUCLEOTIDE SEQUENCE</scope>
    <source>
        <strain evidence="1">FB-5</strain>
    </source>
</reference>
<name>A0ABM7YLJ3_9BURK</name>